<name>A0A926E9I2_9FIRM</name>
<gene>
    <name evidence="5" type="primary">fabG</name>
    <name evidence="5" type="ORF">H8709_02445</name>
</gene>
<dbReference type="AlphaFoldDB" id="A0A926E9I2"/>
<evidence type="ECO:0000256" key="1">
    <source>
        <dbReference type="ARBA" id="ARBA00006484"/>
    </source>
</evidence>
<accession>A0A926E9I2</accession>
<sequence>MKRTVLITGASGGIGAAAARLMGSKGWQVAVHYHSGEERARGLCEELRAMGQEAAPFGADVSDMAQVKAMFREIAVRYGEIHVLVNNAGIAQQKLFTDIGEEEWDRMFDINVKGMFHCTQAALPQMIHRKSGKIINLSSIWGMVGASCEVHYSAAKAAVIGMTKALAKELGPSGIQVNCVAPGVIDTPMNGQLDEETLEALKEETPLGILGSPEHVAGVIAFLASSAADFITGQVISPNGGFVIT</sequence>
<dbReference type="InterPro" id="IPR002347">
    <property type="entry name" value="SDR_fam"/>
</dbReference>
<dbReference type="InterPro" id="IPR050259">
    <property type="entry name" value="SDR"/>
</dbReference>
<organism evidence="5 6">
    <name type="scientific">Zongyangia hominis</name>
    <dbReference type="NCBI Taxonomy" id="2763677"/>
    <lineage>
        <taxon>Bacteria</taxon>
        <taxon>Bacillati</taxon>
        <taxon>Bacillota</taxon>
        <taxon>Clostridia</taxon>
        <taxon>Eubacteriales</taxon>
        <taxon>Oscillospiraceae</taxon>
        <taxon>Zongyangia</taxon>
    </lineage>
</organism>
<dbReference type="GO" id="GO:0016491">
    <property type="term" value="F:oxidoreductase activity"/>
    <property type="evidence" value="ECO:0007669"/>
    <property type="project" value="UniProtKB-KW"/>
</dbReference>
<dbReference type="PRINTS" id="PR00080">
    <property type="entry name" value="SDRFAMILY"/>
</dbReference>
<dbReference type="FunFam" id="3.40.50.720:FF:000173">
    <property type="entry name" value="3-oxoacyl-[acyl-carrier protein] reductase"/>
    <property type="match status" value="1"/>
</dbReference>
<reference evidence="5" key="1">
    <citation type="submission" date="2020-08" db="EMBL/GenBank/DDBJ databases">
        <title>Genome public.</title>
        <authorList>
            <person name="Liu C."/>
            <person name="Sun Q."/>
        </authorList>
    </citation>
    <scope>NUCLEOTIDE SEQUENCE</scope>
    <source>
        <strain evidence="5">NSJ-54</strain>
    </source>
</reference>
<keyword evidence="6" id="KW-1185">Reference proteome</keyword>
<evidence type="ECO:0000256" key="2">
    <source>
        <dbReference type="ARBA" id="ARBA00023002"/>
    </source>
</evidence>
<dbReference type="GO" id="GO:0008202">
    <property type="term" value="P:steroid metabolic process"/>
    <property type="evidence" value="ECO:0007669"/>
    <property type="project" value="UniProtKB-KW"/>
</dbReference>
<dbReference type="RefSeq" id="WP_262396985.1">
    <property type="nucleotide sequence ID" value="NZ_JACRTC010000001.1"/>
</dbReference>
<feature type="domain" description="Ketoreductase" evidence="4">
    <location>
        <begin position="3"/>
        <end position="183"/>
    </location>
</feature>
<dbReference type="InterPro" id="IPR036291">
    <property type="entry name" value="NAD(P)-bd_dom_sf"/>
</dbReference>
<dbReference type="Gene3D" id="3.40.50.720">
    <property type="entry name" value="NAD(P)-binding Rossmann-like Domain"/>
    <property type="match status" value="1"/>
</dbReference>
<evidence type="ECO:0000313" key="5">
    <source>
        <dbReference type="EMBL" id="MBC8569683.1"/>
    </source>
</evidence>
<dbReference type="NCBIfam" id="NF005559">
    <property type="entry name" value="PRK07231.1"/>
    <property type="match status" value="1"/>
</dbReference>
<dbReference type="SUPFAM" id="SSF51735">
    <property type="entry name" value="NAD(P)-binding Rossmann-fold domains"/>
    <property type="match status" value="1"/>
</dbReference>
<dbReference type="PANTHER" id="PTHR42879">
    <property type="entry name" value="3-OXOACYL-(ACYL-CARRIER-PROTEIN) REDUCTASE"/>
    <property type="match status" value="1"/>
</dbReference>
<evidence type="ECO:0000259" key="4">
    <source>
        <dbReference type="SMART" id="SM00822"/>
    </source>
</evidence>
<protein>
    <submittedName>
        <fullName evidence="5">3-oxoacyl-ACP reductase FabG</fullName>
    </submittedName>
</protein>
<evidence type="ECO:0000256" key="3">
    <source>
        <dbReference type="ARBA" id="ARBA00023221"/>
    </source>
</evidence>
<dbReference type="PROSITE" id="PS00061">
    <property type="entry name" value="ADH_SHORT"/>
    <property type="match status" value="1"/>
</dbReference>
<dbReference type="GO" id="GO:0032787">
    <property type="term" value="P:monocarboxylic acid metabolic process"/>
    <property type="evidence" value="ECO:0007669"/>
    <property type="project" value="UniProtKB-ARBA"/>
</dbReference>
<dbReference type="InterPro" id="IPR020904">
    <property type="entry name" value="Sc_DH/Rdtase_CS"/>
</dbReference>
<proteinExistence type="inferred from homology"/>
<comment type="similarity">
    <text evidence="1">Belongs to the short-chain dehydrogenases/reductases (SDR) family.</text>
</comment>
<dbReference type="Pfam" id="PF13561">
    <property type="entry name" value="adh_short_C2"/>
    <property type="match status" value="1"/>
</dbReference>
<keyword evidence="3" id="KW-0753">Steroid metabolism</keyword>
<dbReference type="Proteomes" id="UP000660861">
    <property type="component" value="Unassembled WGS sequence"/>
</dbReference>
<dbReference type="EMBL" id="JACRTC010000001">
    <property type="protein sequence ID" value="MBC8569683.1"/>
    <property type="molecule type" value="Genomic_DNA"/>
</dbReference>
<dbReference type="PRINTS" id="PR00081">
    <property type="entry name" value="GDHRDH"/>
</dbReference>
<dbReference type="NCBIfam" id="NF009466">
    <property type="entry name" value="PRK12826.1-2"/>
    <property type="match status" value="1"/>
</dbReference>
<dbReference type="NCBIfam" id="NF047420">
    <property type="entry name" value="EF_P_mod_YmfI"/>
    <property type="match status" value="1"/>
</dbReference>
<dbReference type="PANTHER" id="PTHR42879:SF2">
    <property type="entry name" value="3-OXOACYL-[ACYL-CARRIER-PROTEIN] REDUCTASE FABG"/>
    <property type="match status" value="1"/>
</dbReference>
<evidence type="ECO:0000313" key="6">
    <source>
        <dbReference type="Proteomes" id="UP000660861"/>
    </source>
</evidence>
<comment type="caution">
    <text evidence="5">The sequence shown here is derived from an EMBL/GenBank/DDBJ whole genome shotgun (WGS) entry which is preliminary data.</text>
</comment>
<keyword evidence="2" id="KW-0560">Oxidoreductase</keyword>
<dbReference type="SMART" id="SM00822">
    <property type="entry name" value="PKS_KR"/>
    <property type="match status" value="1"/>
</dbReference>
<keyword evidence="3" id="KW-0443">Lipid metabolism</keyword>
<dbReference type="InterPro" id="IPR057326">
    <property type="entry name" value="KR_dom"/>
</dbReference>